<keyword evidence="2 7" id="KW-0813">Transport</keyword>
<protein>
    <submittedName>
        <fullName evidence="9">Aliphatic sulfonates transport permease protein SsuC</fullName>
    </submittedName>
</protein>
<feature type="transmembrane region" description="Helical" evidence="7">
    <location>
        <begin position="136"/>
        <end position="156"/>
    </location>
</feature>
<evidence type="ECO:0000256" key="4">
    <source>
        <dbReference type="ARBA" id="ARBA00022692"/>
    </source>
</evidence>
<dbReference type="PANTHER" id="PTHR30151">
    <property type="entry name" value="ALKANE SULFONATE ABC TRANSPORTER-RELATED, MEMBRANE SUBUNIT"/>
    <property type="match status" value="1"/>
</dbReference>
<feature type="transmembrane region" description="Helical" evidence="7">
    <location>
        <begin position="181"/>
        <end position="206"/>
    </location>
</feature>
<evidence type="ECO:0000256" key="7">
    <source>
        <dbReference type="RuleBase" id="RU363032"/>
    </source>
</evidence>
<reference evidence="9 10" key="1">
    <citation type="submission" date="2024-04" db="EMBL/GenBank/DDBJ databases">
        <title>Isolation and characterization of novel acetogenic strains of the genera Terrisporobacter and Acetoanaerobium.</title>
        <authorList>
            <person name="Boeer T."/>
            <person name="Schueler M.A."/>
            <person name="Lueschen A."/>
            <person name="Eysell L."/>
            <person name="Droege J."/>
            <person name="Heinemann M."/>
            <person name="Engelhardt L."/>
            <person name="Basen M."/>
            <person name="Daniel R."/>
        </authorList>
    </citation>
    <scope>NUCLEOTIDE SEQUENCE [LARGE SCALE GENOMIC DNA]</scope>
    <source>
        <strain evidence="9 10">ELB</strain>
    </source>
</reference>
<dbReference type="PANTHER" id="PTHR30151:SF0">
    <property type="entry name" value="ABC TRANSPORTER PERMEASE PROTEIN MJ0413-RELATED"/>
    <property type="match status" value="1"/>
</dbReference>
<keyword evidence="3" id="KW-1003">Cell membrane</keyword>
<name>A0ABZ3FC37_9FIRM</name>
<keyword evidence="10" id="KW-1185">Reference proteome</keyword>
<feature type="transmembrane region" description="Helical" evidence="7">
    <location>
        <begin position="75"/>
        <end position="98"/>
    </location>
</feature>
<dbReference type="Proteomes" id="UP001477947">
    <property type="component" value="Chromosome"/>
</dbReference>
<dbReference type="EMBL" id="CP154622">
    <property type="protein sequence ID" value="XAM40539.1"/>
    <property type="molecule type" value="Genomic_DNA"/>
</dbReference>
<keyword evidence="4 7" id="KW-0812">Transmembrane</keyword>
<feature type="transmembrane region" description="Helical" evidence="7">
    <location>
        <begin position="21"/>
        <end position="39"/>
    </location>
</feature>
<dbReference type="RefSeq" id="WP_343338638.1">
    <property type="nucleotide sequence ID" value="NZ_CP154622.1"/>
</dbReference>
<feature type="transmembrane region" description="Helical" evidence="7">
    <location>
        <begin position="234"/>
        <end position="256"/>
    </location>
</feature>
<keyword evidence="6 7" id="KW-0472">Membrane</keyword>
<dbReference type="SUPFAM" id="SSF161098">
    <property type="entry name" value="MetI-like"/>
    <property type="match status" value="1"/>
</dbReference>
<dbReference type="Pfam" id="PF00528">
    <property type="entry name" value="BPD_transp_1"/>
    <property type="match status" value="1"/>
</dbReference>
<evidence type="ECO:0000256" key="1">
    <source>
        <dbReference type="ARBA" id="ARBA00004651"/>
    </source>
</evidence>
<dbReference type="InterPro" id="IPR035906">
    <property type="entry name" value="MetI-like_sf"/>
</dbReference>
<gene>
    <name evidence="9" type="primary">ssuC</name>
    <name evidence="9" type="ORF">TPELB_08450</name>
</gene>
<dbReference type="PROSITE" id="PS50928">
    <property type="entry name" value="ABC_TM1"/>
    <property type="match status" value="1"/>
</dbReference>
<evidence type="ECO:0000256" key="3">
    <source>
        <dbReference type="ARBA" id="ARBA00022475"/>
    </source>
</evidence>
<feature type="transmembrane region" description="Helical" evidence="7">
    <location>
        <begin position="110"/>
        <end position="130"/>
    </location>
</feature>
<evidence type="ECO:0000256" key="2">
    <source>
        <dbReference type="ARBA" id="ARBA00022448"/>
    </source>
</evidence>
<comment type="similarity">
    <text evidence="7">Belongs to the binding-protein-dependent transport system permease family.</text>
</comment>
<sequence length="264" mass="29958">MSQFTTNNKIKLFKDKDKDKDKIQVAISCAILLFLWQIIALKINNDIYLPTLGQVFTSIKEIVLDDRFILDVFSTITRCILSFVMALVVAFVLGIISYSFNIFKNFLTPITSLASSIPNMVLIVLTLIWFNKESAPYIVVFIMVFPVLYDAVLGSMKNIDKGILEMADLYKISRKDKILKIYLPAIKFSLISILSSTISLGFKIVIAGEVYGQPLYGIGAMIQSEKVNFNTTAIFAWIIIIVIISSLLNLIEKLFLRRAFAWRR</sequence>
<evidence type="ECO:0000256" key="5">
    <source>
        <dbReference type="ARBA" id="ARBA00022989"/>
    </source>
</evidence>
<proteinExistence type="inferred from homology"/>
<feature type="domain" description="ABC transmembrane type-1" evidence="8">
    <location>
        <begin position="72"/>
        <end position="252"/>
    </location>
</feature>
<dbReference type="Gene3D" id="1.10.3720.10">
    <property type="entry name" value="MetI-like"/>
    <property type="match status" value="1"/>
</dbReference>
<dbReference type="CDD" id="cd06261">
    <property type="entry name" value="TM_PBP2"/>
    <property type="match status" value="1"/>
</dbReference>
<dbReference type="InterPro" id="IPR000515">
    <property type="entry name" value="MetI-like"/>
</dbReference>
<evidence type="ECO:0000313" key="10">
    <source>
        <dbReference type="Proteomes" id="UP001477947"/>
    </source>
</evidence>
<evidence type="ECO:0000256" key="6">
    <source>
        <dbReference type="ARBA" id="ARBA00023136"/>
    </source>
</evidence>
<keyword evidence="5 7" id="KW-1133">Transmembrane helix</keyword>
<evidence type="ECO:0000259" key="8">
    <source>
        <dbReference type="PROSITE" id="PS50928"/>
    </source>
</evidence>
<evidence type="ECO:0000313" key="9">
    <source>
        <dbReference type="EMBL" id="XAM40539.1"/>
    </source>
</evidence>
<organism evidence="9 10">
    <name type="scientific">Terrisporobacter petrolearius</name>
    <dbReference type="NCBI Taxonomy" id="1460447"/>
    <lineage>
        <taxon>Bacteria</taxon>
        <taxon>Bacillati</taxon>
        <taxon>Bacillota</taxon>
        <taxon>Clostridia</taxon>
        <taxon>Peptostreptococcales</taxon>
        <taxon>Peptostreptococcaceae</taxon>
        <taxon>Terrisporobacter</taxon>
    </lineage>
</organism>
<accession>A0ABZ3FC37</accession>
<comment type="subcellular location">
    <subcellularLocation>
        <location evidence="1 7">Cell membrane</location>
        <topology evidence="1 7">Multi-pass membrane protein</topology>
    </subcellularLocation>
</comment>